<accession>A0ABV2NL77</accession>
<organism evidence="1 2">
    <name type="scientific">Methylobacterium radiotolerans</name>
    <dbReference type="NCBI Taxonomy" id="31998"/>
    <lineage>
        <taxon>Bacteria</taxon>
        <taxon>Pseudomonadati</taxon>
        <taxon>Pseudomonadota</taxon>
        <taxon>Alphaproteobacteria</taxon>
        <taxon>Hyphomicrobiales</taxon>
        <taxon>Methylobacteriaceae</taxon>
        <taxon>Methylobacterium</taxon>
    </lineage>
</organism>
<reference evidence="1 2" key="1">
    <citation type="submission" date="2024-06" db="EMBL/GenBank/DDBJ databases">
        <title>Genomics of switchgrass bacterial isolates.</title>
        <authorList>
            <person name="Shade A."/>
        </authorList>
    </citation>
    <scope>NUCLEOTIDE SEQUENCE [LARGE SCALE GENOMIC DNA]</scope>
    <source>
        <strain evidence="1 2">PvP084</strain>
    </source>
</reference>
<protein>
    <recommendedName>
        <fullName evidence="3">Peptidase C39 domain-containing protein</fullName>
    </recommendedName>
</protein>
<dbReference type="Proteomes" id="UP001549119">
    <property type="component" value="Unassembled WGS sequence"/>
</dbReference>
<dbReference type="EMBL" id="JBEPNW010000002">
    <property type="protein sequence ID" value="MET3867233.1"/>
    <property type="molecule type" value="Genomic_DNA"/>
</dbReference>
<dbReference type="RefSeq" id="WP_063110590.1">
    <property type="nucleotide sequence ID" value="NZ_JBEPNV010000001.1"/>
</dbReference>
<gene>
    <name evidence="1" type="ORF">ABIC20_004542</name>
</gene>
<evidence type="ECO:0000313" key="2">
    <source>
        <dbReference type="Proteomes" id="UP001549119"/>
    </source>
</evidence>
<keyword evidence="2" id="KW-1185">Reference proteome</keyword>
<name>A0ABV2NL77_9HYPH</name>
<proteinExistence type="predicted"/>
<evidence type="ECO:0008006" key="3">
    <source>
        <dbReference type="Google" id="ProtNLM"/>
    </source>
</evidence>
<sequence length="156" mass="17188">MNRRARHLWMMREVKAVQQEDRFGCAVACLATVLGRSYEDVRSEIGDVGRGLTSDVWAEFLALQGYAVQHAYRTDQLTNQPRSAWPPRPWAPVHLCLVDAGGPGGHLVVMLGDGTVLDPAKRSGPWKLEDYPSVMAITGLFYVGRSLGQPVGRRAA</sequence>
<comment type="caution">
    <text evidence="1">The sequence shown here is derived from an EMBL/GenBank/DDBJ whole genome shotgun (WGS) entry which is preliminary data.</text>
</comment>
<evidence type="ECO:0000313" key="1">
    <source>
        <dbReference type="EMBL" id="MET3867233.1"/>
    </source>
</evidence>